<accession>A0ABQ9YBF8</accession>
<comment type="caution">
    <text evidence="4">The sequence shown here is derived from an EMBL/GenBank/DDBJ whole genome shotgun (WGS) entry which is preliminary data.</text>
</comment>
<dbReference type="Proteomes" id="UP001281761">
    <property type="component" value="Unassembled WGS sequence"/>
</dbReference>
<feature type="compositionally biased region" description="Basic and acidic residues" evidence="1">
    <location>
        <begin position="723"/>
        <end position="745"/>
    </location>
</feature>
<organism evidence="4 5">
    <name type="scientific">Blattamonas nauphoetae</name>
    <dbReference type="NCBI Taxonomy" id="2049346"/>
    <lineage>
        <taxon>Eukaryota</taxon>
        <taxon>Metamonada</taxon>
        <taxon>Preaxostyla</taxon>
        <taxon>Oxymonadida</taxon>
        <taxon>Blattamonas</taxon>
    </lineage>
</organism>
<gene>
    <name evidence="4" type="ORF">BLNAU_3832</name>
</gene>
<reference evidence="4 5" key="1">
    <citation type="journal article" date="2022" name="bioRxiv">
        <title>Genomics of Preaxostyla Flagellates Illuminates Evolutionary Transitions and the Path Towards Mitochondrial Loss.</title>
        <authorList>
            <person name="Novak L.V.F."/>
            <person name="Treitli S.C."/>
            <person name="Pyrih J."/>
            <person name="Halakuc P."/>
            <person name="Pipaliya S.V."/>
            <person name="Vacek V."/>
            <person name="Brzon O."/>
            <person name="Soukal P."/>
            <person name="Eme L."/>
            <person name="Dacks J.B."/>
            <person name="Karnkowska A."/>
            <person name="Elias M."/>
            <person name="Hampl V."/>
        </authorList>
    </citation>
    <scope>NUCLEOTIDE SEQUENCE [LARGE SCALE GENOMIC DNA]</scope>
    <source>
        <strain evidence="4">NAU3</strain>
        <tissue evidence="4">Gut</tissue>
    </source>
</reference>
<keyword evidence="2" id="KW-0472">Membrane</keyword>
<dbReference type="EMBL" id="JARBJD010000018">
    <property type="protein sequence ID" value="KAK2961064.1"/>
    <property type="molecule type" value="Genomic_DNA"/>
</dbReference>
<feature type="compositionally biased region" description="Polar residues" evidence="1">
    <location>
        <begin position="56"/>
        <end position="68"/>
    </location>
</feature>
<feature type="signal peptide" evidence="3">
    <location>
        <begin position="1"/>
        <end position="16"/>
    </location>
</feature>
<keyword evidence="5" id="KW-1185">Reference proteome</keyword>
<evidence type="ECO:0000256" key="3">
    <source>
        <dbReference type="SAM" id="SignalP"/>
    </source>
</evidence>
<proteinExistence type="predicted"/>
<protein>
    <submittedName>
        <fullName evidence="4">Uncharacterized protein</fullName>
    </submittedName>
</protein>
<sequence>MLTLLLVGNLITHSELLQDNSPHDNVLPPTLQTSGDFLEQQNSKNQPPRPPVTANYYASSRHPSSSGTVLDGRRQNLQSRVSSVLVESFDNARTQNSQPYFNSIETFYDHSHEVITIVLKGSNVIEGFYTLSLENDVLTSTSNVVDMEEGTVSFQFQIHYSSLAALIYGHTYFVASVDLEGSDATTDRLSFTVESPPMCTGIDFKYRSEMNLSIVIVLDGQNFEPGTVHIAKFNNSISVEVTMDSEEQGTSEEILIGTSDGFMFGATYTLTSITPVGDAIQIRLYDLNDVTTRRKPAQIELLLGTSSSSDPSESCGDRNRPCSTIDQAWAIVMQTLIQTVRLTINSPTKQIVPIEIGRNQQVFLHRGISPKLVLPSSASMKDEDGMIVVHDASFEIEGVGTSGLSGPKSFLAQKVHPCQGVYVEIESPSLVFIYALSSSVIFKDSSVRGPSSSATNEDDSLCAWDTGAVHLVNSTTQIIATPFSNLPLGAINMEAGNLTIEASTFTYNGPNHTAFPSAHRNIHCSEDGEIEIVSLYGGDGTSDSNPHLWFSANDCSLEGDDEVNVDAPFFVPTFDLMTSKAELDKKKKQNFITIGGKTLIPCGLFLEVFEESKKKPNGKSIPFELTLESCKSFSETKIEFVLSQSALTTLDIQQELRFRLGFGHEQRTQSSAVLSLSAKERFANDGKRQLAWAIPVAIVGTLAIVGGVVVILLVCRRRSKNKAQTDDPKENNEMEKEEEKATQRE</sequence>
<keyword evidence="3" id="KW-0732">Signal</keyword>
<name>A0ABQ9YBF8_9EUKA</name>
<feature type="compositionally biased region" description="Polar residues" evidence="1">
    <location>
        <begin position="30"/>
        <end position="46"/>
    </location>
</feature>
<keyword evidence="2" id="KW-0812">Transmembrane</keyword>
<evidence type="ECO:0000313" key="4">
    <source>
        <dbReference type="EMBL" id="KAK2961064.1"/>
    </source>
</evidence>
<feature type="region of interest" description="Disordered" evidence="1">
    <location>
        <begin position="720"/>
        <end position="745"/>
    </location>
</feature>
<evidence type="ECO:0000256" key="2">
    <source>
        <dbReference type="SAM" id="Phobius"/>
    </source>
</evidence>
<evidence type="ECO:0000313" key="5">
    <source>
        <dbReference type="Proteomes" id="UP001281761"/>
    </source>
</evidence>
<keyword evidence="2" id="KW-1133">Transmembrane helix</keyword>
<feature type="chain" id="PRO_5046971739" evidence="3">
    <location>
        <begin position="17"/>
        <end position="745"/>
    </location>
</feature>
<feature type="region of interest" description="Disordered" evidence="1">
    <location>
        <begin position="19"/>
        <end position="71"/>
    </location>
</feature>
<feature type="transmembrane region" description="Helical" evidence="2">
    <location>
        <begin position="690"/>
        <end position="715"/>
    </location>
</feature>
<evidence type="ECO:0000256" key="1">
    <source>
        <dbReference type="SAM" id="MobiDB-lite"/>
    </source>
</evidence>